<evidence type="ECO:0000313" key="6">
    <source>
        <dbReference type="Proteomes" id="UP001589619"/>
    </source>
</evidence>
<protein>
    <submittedName>
        <fullName evidence="5">LacI family DNA-binding transcriptional regulator</fullName>
    </submittedName>
</protein>
<keyword evidence="2 5" id="KW-0238">DNA-binding</keyword>
<feature type="domain" description="HTH lacI-type" evidence="4">
    <location>
        <begin position="17"/>
        <end position="71"/>
    </location>
</feature>
<evidence type="ECO:0000256" key="3">
    <source>
        <dbReference type="ARBA" id="ARBA00023163"/>
    </source>
</evidence>
<keyword evidence="1" id="KW-0805">Transcription regulation</keyword>
<evidence type="ECO:0000259" key="4">
    <source>
        <dbReference type="PROSITE" id="PS50932"/>
    </source>
</evidence>
<dbReference type="PROSITE" id="PS50932">
    <property type="entry name" value="HTH_LACI_2"/>
    <property type="match status" value="1"/>
</dbReference>
<organism evidence="5 6">
    <name type="scientific">Paenibacillus hodogayensis</name>
    <dbReference type="NCBI Taxonomy" id="279208"/>
    <lineage>
        <taxon>Bacteria</taxon>
        <taxon>Bacillati</taxon>
        <taxon>Bacillota</taxon>
        <taxon>Bacilli</taxon>
        <taxon>Bacillales</taxon>
        <taxon>Paenibacillaceae</taxon>
        <taxon>Paenibacillus</taxon>
    </lineage>
</organism>
<dbReference type="InterPro" id="IPR010982">
    <property type="entry name" value="Lambda_DNA-bd_dom_sf"/>
</dbReference>
<dbReference type="Proteomes" id="UP001589619">
    <property type="component" value="Unassembled WGS sequence"/>
</dbReference>
<reference evidence="5 6" key="1">
    <citation type="submission" date="2024-09" db="EMBL/GenBank/DDBJ databases">
        <authorList>
            <person name="Sun Q."/>
            <person name="Mori K."/>
        </authorList>
    </citation>
    <scope>NUCLEOTIDE SEQUENCE [LARGE SCALE GENOMIC DNA]</scope>
    <source>
        <strain evidence="5 6">JCM 12520</strain>
    </source>
</reference>
<dbReference type="SMART" id="SM00354">
    <property type="entry name" value="HTH_LACI"/>
    <property type="match status" value="1"/>
</dbReference>
<evidence type="ECO:0000313" key="5">
    <source>
        <dbReference type="EMBL" id="MFB9753173.1"/>
    </source>
</evidence>
<keyword evidence="6" id="KW-1185">Reference proteome</keyword>
<dbReference type="PANTHER" id="PTHR30146:SF154">
    <property type="entry name" value="TRANSCRIPTION REGULATOR, MEMBER OF GALR FAMILY"/>
    <property type="match status" value="1"/>
</dbReference>
<dbReference type="RefSeq" id="WP_344902145.1">
    <property type="nucleotide sequence ID" value="NZ_BAAAYO010000001.1"/>
</dbReference>
<dbReference type="CDD" id="cd06267">
    <property type="entry name" value="PBP1_LacI_sugar_binding-like"/>
    <property type="match status" value="1"/>
</dbReference>
<name>A0ABV5VYM1_9BACL</name>
<dbReference type="Pfam" id="PF00356">
    <property type="entry name" value="LacI"/>
    <property type="match status" value="1"/>
</dbReference>
<evidence type="ECO:0000256" key="2">
    <source>
        <dbReference type="ARBA" id="ARBA00023125"/>
    </source>
</evidence>
<sequence length="355" mass="39187">MDRKAPNDTAATPAKKITMKHIAEYLNIDRTTVSKAMASTPGVSDKTVRMVRQAAEELGYRKDIIASSLMTGKNALLGIVLADMWRGIYAPFVDSFQKSAYKNGYGVILQYVDKRTIGVRQAIEVLKQQRISGVTFISGATSEEDNPALIELAESGVAVNTTVRDLLHDRIDTIHFDNRNAGYEAAMHLIELGHRNIVFMGENRVNLTMSQRFQGYKQAVEENGLPSQLVETHENVWPKGMDVQTAYRLAKQLWTGQPKPDAIIGGNDNIALGVLFALKEEGVHVPQQVSLLGFDDLYAILAVPQLTSMRMPIMESGTTAVELLMERLNNPAKQAEAIKLAYEKIVRDSTAAAVK</sequence>
<evidence type="ECO:0000256" key="1">
    <source>
        <dbReference type="ARBA" id="ARBA00023015"/>
    </source>
</evidence>
<keyword evidence="3" id="KW-0804">Transcription</keyword>
<dbReference type="InterPro" id="IPR028082">
    <property type="entry name" value="Peripla_BP_I"/>
</dbReference>
<dbReference type="InterPro" id="IPR000843">
    <property type="entry name" value="HTH_LacI"/>
</dbReference>
<dbReference type="PANTHER" id="PTHR30146">
    <property type="entry name" value="LACI-RELATED TRANSCRIPTIONAL REPRESSOR"/>
    <property type="match status" value="1"/>
</dbReference>
<accession>A0ABV5VYM1</accession>
<dbReference type="Gene3D" id="1.10.260.40">
    <property type="entry name" value="lambda repressor-like DNA-binding domains"/>
    <property type="match status" value="1"/>
</dbReference>
<dbReference type="Gene3D" id="3.40.50.2300">
    <property type="match status" value="2"/>
</dbReference>
<gene>
    <name evidence="5" type="ORF">ACFFNY_16525</name>
</gene>
<dbReference type="SUPFAM" id="SSF53822">
    <property type="entry name" value="Periplasmic binding protein-like I"/>
    <property type="match status" value="1"/>
</dbReference>
<comment type="caution">
    <text evidence="5">The sequence shown here is derived from an EMBL/GenBank/DDBJ whole genome shotgun (WGS) entry which is preliminary data.</text>
</comment>
<dbReference type="EMBL" id="JBHMAG010000012">
    <property type="protein sequence ID" value="MFB9753173.1"/>
    <property type="molecule type" value="Genomic_DNA"/>
</dbReference>
<dbReference type="InterPro" id="IPR046335">
    <property type="entry name" value="LacI/GalR-like_sensor"/>
</dbReference>
<dbReference type="CDD" id="cd01392">
    <property type="entry name" value="HTH_LacI"/>
    <property type="match status" value="1"/>
</dbReference>
<dbReference type="Pfam" id="PF13377">
    <property type="entry name" value="Peripla_BP_3"/>
    <property type="match status" value="1"/>
</dbReference>
<dbReference type="GO" id="GO:0003677">
    <property type="term" value="F:DNA binding"/>
    <property type="evidence" value="ECO:0007669"/>
    <property type="project" value="UniProtKB-KW"/>
</dbReference>
<proteinExistence type="predicted"/>
<dbReference type="SUPFAM" id="SSF47413">
    <property type="entry name" value="lambda repressor-like DNA-binding domains"/>
    <property type="match status" value="1"/>
</dbReference>